<organism evidence="1 2">
    <name type="scientific">Thermophilibacter provencensis</name>
    <dbReference type="NCBI Taxonomy" id="1852386"/>
    <lineage>
        <taxon>Bacteria</taxon>
        <taxon>Bacillati</taxon>
        <taxon>Actinomycetota</taxon>
        <taxon>Coriobacteriia</taxon>
        <taxon>Coriobacteriales</taxon>
        <taxon>Atopobiaceae</taxon>
        <taxon>Thermophilibacter</taxon>
    </lineage>
</organism>
<gene>
    <name evidence="1" type="ORF">K8U72_08305</name>
</gene>
<dbReference type="Proteomes" id="UP000697330">
    <property type="component" value="Unassembled WGS sequence"/>
</dbReference>
<dbReference type="AlphaFoldDB" id="A0A921GG91"/>
<dbReference type="EMBL" id="DYWQ01000125">
    <property type="protein sequence ID" value="HJF45762.1"/>
    <property type="molecule type" value="Genomic_DNA"/>
</dbReference>
<name>A0A921GG91_9ACTN</name>
<reference evidence="1" key="2">
    <citation type="submission" date="2021-09" db="EMBL/GenBank/DDBJ databases">
        <authorList>
            <person name="Gilroy R."/>
        </authorList>
    </citation>
    <scope>NUCLEOTIDE SEQUENCE</scope>
    <source>
        <strain evidence="1">CHK124-7917</strain>
    </source>
</reference>
<evidence type="ECO:0000313" key="1">
    <source>
        <dbReference type="EMBL" id="HJF45762.1"/>
    </source>
</evidence>
<accession>A0A921GG91</accession>
<protein>
    <submittedName>
        <fullName evidence="1">Uncharacterized protein</fullName>
    </submittedName>
</protein>
<dbReference type="RefSeq" id="WP_235422774.1">
    <property type="nucleotide sequence ID" value="NZ_DYWQ01000125.1"/>
</dbReference>
<evidence type="ECO:0000313" key="2">
    <source>
        <dbReference type="Proteomes" id="UP000697330"/>
    </source>
</evidence>
<proteinExistence type="predicted"/>
<reference evidence="1" key="1">
    <citation type="journal article" date="2021" name="PeerJ">
        <title>Extensive microbial diversity within the chicken gut microbiome revealed by metagenomics and culture.</title>
        <authorList>
            <person name="Gilroy R."/>
            <person name="Ravi A."/>
            <person name="Getino M."/>
            <person name="Pursley I."/>
            <person name="Horton D.L."/>
            <person name="Alikhan N.F."/>
            <person name="Baker D."/>
            <person name="Gharbi K."/>
            <person name="Hall N."/>
            <person name="Watson M."/>
            <person name="Adriaenssens E.M."/>
            <person name="Foster-Nyarko E."/>
            <person name="Jarju S."/>
            <person name="Secka A."/>
            <person name="Antonio M."/>
            <person name="Oren A."/>
            <person name="Chaudhuri R.R."/>
            <person name="La Ragione R."/>
            <person name="Hildebrand F."/>
            <person name="Pallen M.J."/>
        </authorList>
    </citation>
    <scope>NUCLEOTIDE SEQUENCE</scope>
    <source>
        <strain evidence="1">CHK124-7917</strain>
    </source>
</reference>
<comment type="caution">
    <text evidence="1">The sequence shown here is derived from an EMBL/GenBank/DDBJ whole genome shotgun (WGS) entry which is preliminary data.</text>
</comment>
<sequence length="71" mass="7911">MESVIAALVTGMLTLAGVLVSNSRSRAVMEVKIDNLTRQVEKHNRMVERTYALEQDVAVVKAEIENLRKGQ</sequence>